<organism evidence="6 7">
    <name type="scientific">Lachnellula cervina</name>
    <dbReference type="NCBI Taxonomy" id="1316786"/>
    <lineage>
        <taxon>Eukaryota</taxon>
        <taxon>Fungi</taxon>
        <taxon>Dikarya</taxon>
        <taxon>Ascomycota</taxon>
        <taxon>Pezizomycotina</taxon>
        <taxon>Leotiomycetes</taxon>
        <taxon>Helotiales</taxon>
        <taxon>Lachnaceae</taxon>
        <taxon>Lachnellula</taxon>
    </lineage>
</organism>
<dbReference type="EMBL" id="QGMG01000126">
    <property type="protein sequence ID" value="TVY56895.1"/>
    <property type="molecule type" value="Genomic_DNA"/>
</dbReference>
<gene>
    <name evidence="6" type="ORF">LCER1_G001999</name>
</gene>
<evidence type="ECO:0000256" key="1">
    <source>
        <dbReference type="ARBA" id="ARBA00022692"/>
    </source>
</evidence>
<dbReference type="InterPro" id="IPR036640">
    <property type="entry name" value="ABC1_TM_sf"/>
</dbReference>
<accession>A0A7D8UTA8</accession>
<dbReference type="AlphaFoldDB" id="A0A7D8UTA8"/>
<evidence type="ECO:0000256" key="4">
    <source>
        <dbReference type="SAM" id="MobiDB-lite"/>
    </source>
</evidence>
<feature type="region of interest" description="Disordered" evidence="4">
    <location>
        <begin position="1"/>
        <end position="102"/>
    </location>
</feature>
<evidence type="ECO:0000313" key="6">
    <source>
        <dbReference type="EMBL" id="TVY56895.1"/>
    </source>
</evidence>
<evidence type="ECO:0000256" key="5">
    <source>
        <dbReference type="SAM" id="Phobius"/>
    </source>
</evidence>
<evidence type="ECO:0000313" key="7">
    <source>
        <dbReference type="Proteomes" id="UP000481288"/>
    </source>
</evidence>
<feature type="compositionally biased region" description="Basic and acidic residues" evidence="4">
    <location>
        <begin position="39"/>
        <end position="55"/>
    </location>
</feature>
<feature type="compositionally biased region" description="Polar residues" evidence="4">
    <location>
        <begin position="56"/>
        <end position="69"/>
    </location>
</feature>
<evidence type="ECO:0000256" key="3">
    <source>
        <dbReference type="ARBA" id="ARBA00023136"/>
    </source>
</evidence>
<dbReference type="GO" id="GO:0005524">
    <property type="term" value="F:ATP binding"/>
    <property type="evidence" value="ECO:0007669"/>
    <property type="project" value="InterPro"/>
</dbReference>
<name>A0A7D8UTA8_9HELO</name>
<sequence>MDKTFIDDSVTAERPFSRESANPWSTSATLPVSTEEEPDHVLPENREIKGSKAEKTSPTPWDTSATLPVSSEHEVDEAPPEHEAPAPATPKPKAAPKTTKKKGFSTAEHKTAFLHFVRIFSYSTFNDKLLLFAACIASICTGITMPLMNIVFGQLVAAFGSLYNPYTYTSHTTADFIHTINKNV</sequence>
<keyword evidence="3 5" id="KW-0472">Membrane</keyword>
<keyword evidence="2 5" id="KW-1133">Transmembrane helix</keyword>
<comment type="caution">
    <text evidence="6">The sequence shown here is derived from an EMBL/GenBank/DDBJ whole genome shotgun (WGS) entry which is preliminary data.</text>
</comment>
<evidence type="ECO:0000256" key="2">
    <source>
        <dbReference type="ARBA" id="ARBA00022989"/>
    </source>
</evidence>
<feature type="compositionally biased region" description="Polar residues" evidence="4">
    <location>
        <begin position="19"/>
        <end position="32"/>
    </location>
</feature>
<proteinExistence type="predicted"/>
<dbReference type="Proteomes" id="UP000481288">
    <property type="component" value="Unassembled WGS sequence"/>
</dbReference>
<dbReference type="GO" id="GO:0016020">
    <property type="term" value="C:membrane"/>
    <property type="evidence" value="ECO:0007669"/>
    <property type="project" value="InterPro"/>
</dbReference>
<dbReference type="Gene3D" id="1.20.1560.10">
    <property type="entry name" value="ABC transporter type 1, transmembrane domain"/>
    <property type="match status" value="1"/>
</dbReference>
<keyword evidence="1 5" id="KW-0812">Transmembrane</keyword>
<reference evidence="6 7" key="1">
    <citation type="submission" date="2018-05" db="EMBL/GenBank/DDBJ databases">
        <title>Whole genome sequencing for identification of molecular markers to develop diagnostic detection tools for the regulated plant pathogen Lachnellula willkommii.</title>
        <authorList>
            <person name="Giroux E."/>
            <person name="Bilodeau G."/>
        </authorList>
    </citation>
    <scope>NUCLEOTIDE SEQUENCE [LARGE SCALE GENOMIC DNA]</scope>
    <source>
        <strain evidence="6 7">CBS 625.97</strain>
    </source>
</reference>
<keyword evidence="7" id="KW-1185">Reference proteome</keyword>
<dbReference type="OrthoDB" id="1742190at2759"/>
<feature type="transmembrane region" description="Helical" evidence="5">
    <location>
        <begin position="129"/>
        <end position="152"/>
    </location>
</feature>
<protein>
    <submittedName>
        <fullName evidence="6">Uncharacterized protein</fullName>
    </submittedName>
</protein>